<gene>
    <name evidence="4" type="primary">yjjK</name>
    <name evidence="4" type="ORF">CCAX7_19720</name>
</gene>
<dbReference type="EMBL" id="AP025739">
    <property type="protein sequence ID" value="BDI29921.1"/>
    <property type="molecule type" value="Genomic_DNA"/>
</dbReference>
<dbReference type="InterPro" id="IPR003593">
    <property type="entry name" value="AAA+_ATPase"/>
</dbReference>
<dbReference type="GO" id="GO:0016887">
    <property type="term" value="F:ATP hydrolysis activity"/>
    <property type="evidence" value="ECO:0007669"/>
    <property type="project" value="InterPro"/>
</dbReference>
<dbReference type="AlphaFoldDB" id="A0A402D2R3"/>
<accession>A0A402D2R3</accession>
<dbReference type="Pfam" id="PF12848">
    <property type="entry name" value="ABC_tran_Xtn"/>
    <property type="match status" value="1"/>
</dbReference>
<dbReference type="FunCoup" id="A0A402D2R3">
    <property type="interactions" value="30"/>
</dbReference>
<evidence type="ECO:0000256" key="2">
    <source>
        <dbReference type="ARBA" id="ARBA00022741"/>
    </source>
</evidence>
<dbReference type="InterPro" id="IPR027417">
    <property type="entry name" value="P-loop_NTPase"/>
</dbReference>
<dbReference type="PROSITE" id="PS50893">
    <property type="entry name" value="ABC_TRANSPORTER_2"/>
    <property type="match status" value="2"/>
</dbReference>
<keyword evidence="3" id="KW-0067">ATP-binding</keyword>
<dbReference type="InterPro" id="IPR051309">
    <property type="entry name" value="ABCF_ATPase"/>
</dbReference>
<dbReference type="InterPro" id="IPR003439">
    <property type="entry name" value="ABC_transporter-like_ATP-bd"/>
</dbReference>
<dbReference type="Pfam" id="PF00005">
    <property type="entry name" value="ABC_tran"/>
    <property type="match status" value="2"/>
</dbReference>
<dbReference type="PROSITE" id="PS00211">
    <property type="entry name" value="ABC_TRANSPORTER_1"/>
    <property type="match status" value="1"/>
</dbReference>
<keyword evidence="2" id="KW-0547">Nucleotide-binding</keyword>
<keyword evidence="1" id="KW-0677">Repeat</keyword>
<dbReference type="PANTHER" id="PTHR42855:SF2">
    <property type="entry name" value="DRUG RESISTANCE ABC TRANSPORTER,ATP-BINDING PROTEIN"/>
    <property type="match status" value="1"/>
</dbReference>
<dbReference type="KEGG" id="ccot:CCAX7_19720"/>
<proteinExistence type="predicted"/>
<sequence>MIIVNEISKSYGTRTLFDNVSVKFTPGNRYGLTGPNGAGKSTFMKILSGEIEASNRGTITRPSRLGVLKQNQFEYDNERIIDTVMMGKASLWNALKERNELCEAEEFTDEMMNRLGDLETIIADENGYEAEIEVAEILRGIGLPNERHMDLMSTLPNDFKFRVLLAQALFAGPDALMLDEPTNHMDLESIHWLEDFLYEYKGTLLVISHDRHFLNAVCTHVADIDYDTIIVYPGNYDDMVEHKMQARDRVESDNRDKAKKIAQLQEFVSRFAAGQRSSQVQSRRKEMARLAPAEMKRSNIQRPFIRFEQTKPSSREILEVTGLTKSFDGRKILDNVNLEIVRGDKVAIIGGNGVGKTTLIRCLIGELEPDSGSAKWGFGASWGYYPQDYRVLMPNDSSTALDWIMQYVTDEGPQVVRGMLGRMLFAGDDALKPTSALSGGEAARLLLAKLMLMKDPILIFDEPTNHLDLEAVSALAEGLSTFPGTVLVVSHDRDLISEVSTRVLSFTPEGLIDFRGTYDEYLEEHPLPVAERRAKW</sequence>
<dbReference type="InterPro" id="IPR017871">
    <property type="entry name" value="ABC_transporter-like_CS"/>
</dbReference>
<dbReference type="FunFam" id="3.40.50.300:FF:000011">
    <property type="entry name" value="Putative ABC transporter ATP-binding component"/>
    <property type="match status" value="1"/>
</dbReference>
<dbReference type="SUPFAM" id="SSF52540">
    <property type="entry name" value="P-loop containing nucleoside triphosphate hydrolases"/>
    <property type="match status" value="2"/>
</dbReference>
<evidence type="ECO:0000256" key="1">
    <source>
        <dbReference type="ARBA" id="ARBA00022737"/>
    </source>
</evidence>
<name>A0A402D2R3_9BACT</name>
<dbReference type="SMART" id="SM00382">
    <property type="entry name" value="AAA"/>
    <property type="match status" value="2"/>
</dbReference>
<organism evidence="4 5">
    <name type="scientific">Capsulimonas corticalis</name>
    <dbReference type="NCBI Taxonomy" id="2219043"/>
    <lineage>
        <taxon>Bacteria</taxon>
        <taxon>Bacillati</taxon>
        <taxon>Armatimonadota</taxon>
        <taxon>Armatimonadia</taxon>
        <taxon>Capsulimonadales</taxon>
        <taxon>Capsulimonadaceae</taxon>
        <taxon>Capsulimonas</taxon>
    </lineage>
</organism>
<dbReference type="FunFam" id="3.40.50.300:FF:000070">
    <property type="entry name" value="Putative ABC transporter ATP-binding component"/>
    <property type="match status" value="1"/>
</dbReference>
<reference evidence="4 5" key="1">
    <citation type="journal article" date="2019" name="Int. J. Syst. Evol. Microbiol.">
        <title>Capsulimonas corticalis gen. nov., sp. nov., an aerobic capsulated bacterium, of a novel bacterial order, Capsulimonadales ord. nov., of the class Armatimonadia of the phylum Armatimonadetes.</title>
        <authorList>
            <person name="Li J."/>
            <person name="Kudo C."/>
            <person name="Tonouchi A."/>
        </authorList>
    </citation>
    <scope>NUCLEOTIDE SEQUENCE [LARGE SCALE GENOMIC DNA]</scope>
    <source>
        <strain evidence="4 5">AX-7</strain>
    </source>
</reference>
<evidence type="ECO:0000313" key="4">
    <source>
        <dbReference type="EMBL" id="BDI29921.1"/>
    </source>
</evidence>
<protein>
    <submittedName>
        <fullName evidence="4">ABC-F family ATPase</fullName>
    </submittedName>
</protein>
<dbReference type="InterPro" id="IPR032781">
    <property type="entry name" value="ABC_tran_Xtn"/>
</dbReference>
<dbReference type="Proteomes" id="UP000287394">
    <property type="component" value="Chromosome"/>
</dbReference>
<dbReference type="RefSeq" id="WP_119323771.1">
    <property type="nucleotide sequence ID" value="NZ_AP025739.1"/>
</dbReference>
<dbReference type="Gene3D" id="3.40.50.300">
    <property type="entry name" value="P-loop containing nucleotide triphosphate hydrolases"/>
    <property type="match status" value="2"/>
</dbReference>
<evidence type="ECO:0000256" key="3">
    <source>
        <dbReference type="ARBA" id="ARBA00022840"/>
    </source>
</evidence>
<dbReference type="GO" id="GO:0005524">
    <property type="term" value="F:ATP binding"/>
    <property type="evidence" value="ECO:0007669"/>
    <property type="project" value="UniProtKB-KW"/>
</dbReference>
<dbReference type="OrthoDB" id="9760950at2"/>
<keyword evidence="5" id="KW-1185">Reference proteome</keyword>
<dbReference type="PANTHER" id="PTHR42855">
    <property type="entry name" value="ABC TRANSPORTER ATP-BINDING SUBUNIT"/>
    <property type="match status" value="1"/>
</dbReference>
<dbReference type="CDD" id="cd03221">
    <property type="entry name" value="ABCF_EF-3"/>
    <property type="match status" value="2"/>
</dbReference>
<evidence type="ECO:0000313" key="5">
    <source>
        <dbReference type="Proteomes" id="UP000287394"/>
    </source>
</evidence>